<feature type="domain" description="Dihydroneopterin aldolase/epimerase" evidence="7">
    <location>
        <begin position="3"/>
        <end position="116"/>
    </location>
</feature>
<proteinExistence type="inferred from homology"/>
<sequence length="118" mass="13395">MRIFVEKLHFVGYHGVYEEERRDGRRFRVDLAVEVAQPEGASSDELDHTVDYRGLAEVVLSVGEGESYKLIERMGDEILTRLFDRFPAVHSADLTIRKYATGVPGAPECVGIEIQRTR</sequence>
<dbReference type="GO" id="GO:0046656">
    <property type="term" value="P:folic acid biosynthetic process"/>
    <property type="evidence" value="ECO:0007669"/>
    <property type="project" value="UniProtKB-UniRule"/>
</dbReference>
<evidence type="ECO:0000313" key="9">
    <source>
        <dbReference type="Proteomes" id="UP000315995"/>
    </source>
</evidence>
<accession>A0A5B8Y3I4</accession>
<keyword evidence="5 6" id="KW-0456">Lyase</keyword>
<dbReference type="EC" id="4.1.2.25" evidence="6"/>
<protein>
    <recommendedName>
        <fullName evidence="6">7,8-dihydroneopterin aldolase</fullName>
        <ecNumber evidence="6">4.1.2.25</ecNumber>
    </recommendedName>
</protein>
<dbReference type="SMART" id="SM00905">
    <property type="entry name" value="FolB"/>
    <property type="match status" value="1"/>
</dbReference>
<dbReference type="RefSeq" id="WP_141197483.1">
    <property type="nucleotide sequence ID" value="NZ_CP041186.1"/>
</dbReference>
<evidence type="ECO:0000256" key="6">
    <source>
        <dbReference type="RuleBase" id="RU362079"/>
    </source>
</evidence>
<keyword evidence="9" id="KW-1185">Reference proteome</keyword>
<evidence type="ECO:0000259" key="7">
    <source>
        <dbReference type="SMART" id="SM00905"/>
    </source>
</evidence>
<dbReference type="Pfam" id="PF02152">
    <property type="entry name" value="FolB"/>
    <property type="match status" value="1"/>
</dbReference>
<dbReference type="NCBIfam" id="TIGR00525">
    <property type="entry name" value="folB"/>
    <property type="match status" value="1"/>
</dbReference>
<evidence type="ECO:0000256" key="3">
    <source>
        <dbReference type="ARBA" id="ARBA00005708"/>
    </source>
</evidence>
<name>A0A4Y6PRZ0_PERCE</name>
<reference evidence="8 9" key="1">
    <citation type="submission" date="2019-06" db="EMBL/GenBank/DDBJ databases">
        <title>Persicimonas caeni gen. nov., sp. nov., a predatory bacterium isolated from solar saltern.</title>
        <authorList>
            <person name="Wang S."/>
        </authorList>
    </citation>
    <scope>NUCLEOTIDE SEQUENCE [LARGE SCALE GENOMIC DNA]</scope>
    <source>
        <strain evidence="8 9">YN101</strain>
    </source>
</reference>
<evidence type="ECO:0000256" key="5">
    <source>
        <dbReference type="ARBA" id="ARBA00023239"/>
    </source>
</evidence>
<comment type="similarity">
    <text evidence="3 6">Belongs to the DHNA family.</text>
</comment>
<comment type="pathway">
    <text evidence="2 6">Cofactor biosynthesis; tetrahydrofolate biosynthesis; 2-amino-4-hydroxy-6-hydroxymethyl-7,8-dihydropteridine diphosphate from 7,8-dihydroneopterin triphosphate: step 3/4.</text>
</comment>
<accession>A0A4Y6PRZ0</accession>
<evidence type="ECO:0000256" key="2">
    <source>
        <dbReference type="ARBA" id="ARBA00005013"/>
    </source>
</evidence>
<evidence type="ECO:0000256" key="4">
    <source>
        <dbReference type="ARBA" id="ARBA00022909"/>
    </source>
</evidence>
<dbReference type="GO" id="GO:0005737">
    <property type="term" value="C:cytoplasm"/>
    <property type="evidence" value="ECO:0007669"/>
    <property type="project" value="TreeGrafter"/>
</dbReference>
<evidence type="ECO:0000256" key="1">
    <source>
        <dbReference type="ARBA" id="ARBA00001353"/>
    </source>
</evidence>
<dbReference type="OrthoDB" id="9808041at2"/>
<dbReference type="AlphaFoldDB" id="A0A4Y6PRZ0"/>
<comment type="catalytic activity">
    <reaction evidence="1 6">
        <text>7,8-dihydroneopterin = 6-hydroxymethyl-7,8-dihydropterin + glycolaldehyde</text>
        <dbReference type="Rhea" id="RHEA:10540"/>
        <dbReference type="ChEBI" id="CHEBI:17001"/>
        <dbReference type="ChEBI" id="CHEBI:17071"/>
        <dbReference type="ChEBI" id="CHEBI:44841"/>
        <dbReference type="EC" id="4.1.2.25"/>
    </reaction>
</comment>
<dbReference type="NCBIfam" id="TIGR00526">
    <property type="entry name" value="folB_dom"/>
    <property type="match status" value="1"/>
</dbReference>
<dbReference type="InterPro" id="IPR006157">
    <property type="entry name" value="FolB_dom"/>
</dbReference>
<organism evidence="8 9">
    <name type="scientific">Persicimonas caeni</name>
    <dbReference type="NCBI Taxonomy" id="2292766"/>
    <lineage>
        <taxon>Bacteria</taxon>
        <taxon>Deltaproteobacteria</taxon>
        <taxon>Bradymonadales</taxon>
        <taxon>Bradymonadaceae</taxon>
        <taxon>Persicimonas</taxon>
    </lineage>
</organism>
<dbReference type="PANTHER" id="PTHR42844">
    <property type="entry name" value="DIHYDRONEOPTERIN ALDOLASE 1-RELATED"/>
    <property type="match status" value="1"/>
</dbReference>
<evidence type="ECO:0000313" key="8">
    <source>
        <dbReference type="EMBL" id="QDG50993.1"/>
    </source>
</evidence>
<keyword evidence="4 6" id="KW-0289">Folate biosynthesis</keyword>
<dbReference type="UniPathway" id="UPA00077">
    <property type="reaction ID" value="UER00154"/>
</dbReference>
<gene>
    <name evidence="8" type="primary">folB</name>
    <name evidence="8" type="ORF">FIV42_09670</name>
</gene>
<dbReference type="GO" id="GO:0046654">
    <property type="term" value="P:tetrahydrofolate biosynthetic process"/>
    <property type="evidence" value="ECO:0007669"/>
    <property type="project" value="UniProtKB-UniRule"/>
</dbReference>
<dbReference type="SUPFAM" id="SSF55620">
    <property type="entry name" value="Tetrahydrobiopterin biosynthesis enzymes-like"/>
    <property type="match status" value="1"/>
</dbReference>
<dbReference type="Proteomes" id="UP000315995">
    <property type="component" value="Chromosome"/>
</dbReference>
<dbReference type="InterPro" id="IPR006156">
    <property type="entry name" value="Dihydroneopterin_aldolase"/>
</dbReference>
<dbReference type="PANTHER" id="PTHR42844:SF1">
    <property type="entry name" value="DIHYDRONEOPTERIN ALDOLASE 1-RELATED"/>
    <property type="match status" value="1"/>
</dbReference>
<dbReference type="InterPro" id="IPR043133">
    <property type="entry name" value="GTP-CH-I_C/QueF"/>
</dbReference>
<dbReference type="EMBL" id="CP041186">
    <property type="protein sequence ID" value="QDG50993.1"/>
    <property type="molecule type" value="Genomic_DNA"/>
</dbReference>
<dbReference type="GO" id="GO:0004150">
    <property type="term" value="F:dihydroneopterin aldolase activity"/>
    <property type="evidence" value="ECO:0007669"/>
    <property type="project" value="UniProtKB-UniRule"/>
</dbReference>
<dbReference type="Gene3D" id="3.30.1130.10">
    <property type="match status" value="1"/>
</dbReference>
<comment type="function">
    <text evidence="6">Catalyzes the conversion of 7,8-dihydroneopterin to 6-hydroxymethyl-7,8-dihydropterin.</text>
</comment>